<organism evidence="1">
    <name type="scientific">Rhizophora mucronata</name>
    <name type="common">Asiatic mangrove</name>
    <dbReference type="NCBI Taxonomy" id="61149"/>
    <lineage>
        <taxon>Eukaryota</taxon>
        <taxon>Viridiplantae</taxon>
        <taxon>Streptophyta</taxon>
        <taxon>Embryophyta</taxon>
        <taxon>Tracheophyta</taxon>
        <taxon>Spermatophyta</taxon>
        <taxon>Magnoliopsida</taxon>
        <taxon>eudicotyledons</taxon>
        <taxon>Gunneridae</taxon>
        <taxon>Pentapetalae</taxon>
        <taxon>rosids</taxon>
        <taxon>fabids</taxon>
        <taxon>Malpighiales</taxon>
        <taxon>Rhizophoraceae</taxon>
        <taxon>Rhizophora</taxon>
    </lineage>
</organism>
<sequence length="94" mass="10869">MLYELPQPTTCNYLKTGEDREKQQKFNNRAHIFPCLHKQNHLEPEVCTHCLLIELQSRKQGRDQSQGLALMKALAYTCHKSAKLSKFNQSSPEP</sequence>
<accession>A0A2P2KWI1</accession>
<dbReference type="EMBL" id="GGEC01029574">
    <property type="protein sequence ID" value="MBX10058.1"/>
    <property type="molecule type" value="Transcribed_RNA"/>
</dbReference>
<reference evidence="1" key="1">
    <citation type="submission" date="2018-02" db="EMBL/GenBank/DDBJ databases">
        <title>Rhizophora mucronata_Transcriptome.</title>
        <authorList>
            <person name="Meera S.P."/>
            <person name="Sreeshan A."/>
            <person name="Augustine A."/>
        </authorList>
    </citation>
    <scope>NUCLEOTIDE SEQUENCE</scope>
    <source>
        <tissue evidence="1">Leaf</tissue>
    </source>
</reference>
<evidence type="ECO:0000313" key="1">
    <source>
        <dbReference type="EMBL" id="MBX10058.1"/>
    </source>
</evidence>
<name>A0A2P2KWI1_RHIMU</name>
<dbReference type="AlphaFoldDB" id="A0A2P2KWI1"/>
<protein>
    <submittedName>
        <fullName evidence="1">Uncharacterized protein</fullName>
    </submittedName>
</protein>
<proteinExistence type="predicted"/>